<name>A0A4P2VBS6_9ARCH</name>
<proteinExistence type="predicted"/>
<evidence type="ECO:0008006" key="3">
    <source>
        <dbReference type="Google" id="ProtNLM"/>
    </source>
</evidence>
<evidence type="ECO:0000313" key="1">
    <source>
        <dbReference type="EMBL" id="BBE41986.1"/>
    </source>
</evidence>
<accession>A0A4P2VBS6</accession>
<dbReference type="GeneID" id="55584413"/>
<gene>
    <name evidence="1" type="ORF">NAS2_0597</name>
</gene>
<dbReference type="OrthoDB" id="45652at2157"/>
<sequence>MTDGSDAARSHPRIHPLLPRVLSIPGALGVLRHLRRAHVDYGRSVAASLHTSIEVAVSTLESLESMGLVERVPGSSVKRSDAKMKLADEVHKHHTYYRLSREGDTLLRSLDDRALAEGYAQALDGDDLAFALLRVARRIGVDHALTYARLVGRPLEQVEAELERLVGMGLMEIPRSRVVKRGDRKAKPKPETRVHHRYYRLSREGDLLLRDIGASDGAAGSGRDGMG</sequence>
<dbReference type="EMBL" id="AP018732">
    <property type="protein sequence ID" value="BBE41986.1"/>
    <property type="molecule type" value="Genomic_DNA"/>
</dbReference>
<dbReference type="KEGG" id="ccai:NAS2_0597"/>
<dbReference type="RefSeq" id="WP_174448268.1">
    <property type="nucleotide sequence ID" value="NZ_AP018732.1"/>
</dbReference>
<dbReference type="Proteomes" id="UP000509448">
    <property type="component" value="Chromosome"/>
</dbReference>
<keyword evidence="2" id="KW-1185">Reference proteome</keyword>
<organism evidence="1 2">
    <name type="scientific">Conexivisphaera calida</name>
    <dbReference type="NCBI Taxonomy" id="1874277"/>
    <lineage>
        <taxon>Archaea</taxon>
        <taxon>Nitrososphaerota</taxon>
        <taxon>Conexivisphaeria</taxon>
        <taxon>Conexivisphaerales</taxon>
        <taxon>Conexivisphaeraceae</taxon>
        <taxon>Conexivisphaera</taxon>
    </lineage>
</organism>
<protein>
    <recommendedName>
        <fullName evidence="3">DUF2250 domain-containing protein</fullName>
    </recommendedName>
</protein>
<dbReference type="Pfam" id="PF10007">
    <property type="entry name" value="DUF2250"/>
    <property type="match status" value="2"/>
</dbReference>
<evidence type="ECO:0000313" key="2">
    <source>
        <dbReference type="Proteomes" id="UP000509448"/>
    </source>
</evidence>
<dbReference type="AlphaFoldDB" id="A0A4P2VBS6"/>
<reference evidence="1 2" key="1">
    <citation type="journal article" date="2019" name="ISME J.">
        <title>Isolation and characterization of a thermophilic sulfur- and iron-reducing thaumarchaeote from a terrestrial acidic hot spring.</title>
        <authorList>
            <person name="Kato S."/>
            <person name="Itoh T."/>
            <person name="Yuki M."/>
            <person name="Nagamori M."/>
            <person name="Ohnishi M."/>
            <person name="Uematsu K."/>
            <person name="Suzuki K."/>
            <person name="Takashina T."/>
            <person name="Ohkuma M."/>
        </authorList>
    </citation>
    <scope>NUCLEOTIDE SEQUENCE [LARGE SCALE GENOMIC DNA]</scope>
    <source>
        <strain evidence="1 2">NAS-02</strain>
    </source>
</reference>
<dbReference type="InterPro" id="IPR019254">
    <property type="entry name" value="DUF2250"/>
</dbReference>